<evidence type="ECO:0000313" key="1">
    <source>
        <dbReference type="EMBL" id="EDN96414.1"/>
    </source>
</evidence>
<reference evidence="2" key="1">
    <citation type="journal article" date="2011" name="PLoS Genet.">
        <title>Genomic analysis of the necrotrophic fungal pathogens Sclerotinia sclerotiorum and Botrytis cinerea.</title>
        <authorList>
            <person name="Amselem J."/>
            <person name="Cuomo C.A."/>
            <person name="van Kan J.A."/>
            <person name="Viaud M."/>
            <person name="Benito E.P."/>
            <person name="Couloux A."/>
            <person name="Coutinho P.M."/>
            <person name="de Vries R.P."/>
            <person name="Dyer P.S."/>
            <person name="Fillinger S."/>
            <person name="Fournier E."/>
            <person name="Gout L."/>
            <person name="Hahn M."/>
            <person name="Kohn L."/>
            <person name="Lapalu N."/>
            <person name="Plummer K.M."/>
            <person name="Pradier J.M."/>
            <person name="Quevillon E."/>
            <person name="Sharon A."/>
            <person name="Simon A."/>
            <person name="ten Have A."/>
            <person name="Tudzynski B."/>
            <person name="Tudzynski P."/>
            <person name="Wincker P."/>
            <person name="Andrew M."/>
            <person name="Anthouard V."/>
            <person name="Beever R.E."/>
            <person name="Beffa R."/>
            <person name="Benoit I."/>
            <person name="Bouzid O."/>
            <person name="Brault B."/>
            <person name="Chen Z."/>
            <person name="Choquer M."/>
            <person name="Collemare J."/>
            <person name="Cotton P."/>
            <person name="Danchin E.G."/>
            <person name="Da Silva C."/>
            <person name="Gautier A."/>
            <person name="Giraud C."/>
            <person name="Giraud T."/>
            <person name="Gonzalez C."/>
            <person name="Grossetete S."/>
            <person name="Guldener U."/>
            <person name="Henrissat B."/>
            <person name="Howlett B.J."/>
            <person name="Kodira C."/>
            <person name="Kretschmer M."/>
            <person name="Lappartient A."/>
            <person name="Leroch M."/>
            <person name="Levis C."/>
            <person name="Mauceli E."/>
            <person name="Neuveglise C."/>
            <person name="Oeser B."/>
            <person name="Pearson M."/>
            <person name="Poulain J."/>
            <person name="Poussereau N."/>
            <person name="Quesneville H."/>
            <person name="Rascle C."/>
            <person name="Schumacher J."/>
            <person name="Segurens B."/>
            <person name="Sexton A."/>
            <person name="Silva E."/>
            <person name="Sirven C."/>
            <person name="Soanes D.M."/>
            <person name="Talbot N.J."/>
            <person name="Templeton M."/>
            <person name="Yandava C."/>
            <person name="Yarden O."/>
            <person name="Zeng Q."/>
            <person name="Rollins J.A."/>
            <person name="Lebrun M.H."/>
            <person name="Dickman M."/>
        </authorList>
    </citation>
    <scope>NUCLEOTIDE SEQUENCE [LARGE SCALE GENOMIC DNA]</scope>
    <source>
        <strain evidence="2">ATCC 18683 / 1980 / Ss-1</strain>
    </source>
</reference>
<dbReference type="InParanoid" id="A7E7R2"/>
<dbReference type="Proteomes" id="UP000001312">
    <property type="component" value="Unassembled WGS sequence"/>
</dbReference>
<protein>
    <submittedName>
        <fullName evidence="1">Uncharacterized protein</fullName>
    </submittedName>
</protein>
<dbReference type="AlphaFoldDB" id="A7E7R2"/>
<dbReference type="EMBL" id="CH476622">
    <property type="protein sequence ID" value="EDN96414.1"/>
    <property type="molecule type" value="Genomic_DNA"/>
</dbReference>
<organism evidence="1 2">
    <name type="scientific">Sclerotinia sclerotiorum (strain ATCC 18683 / 1980 / Ss-1)</name>
    <name type="common">White mold</name>
    <name type="synonym">Whetzelinia sclerotiorum</name>
    <dbReference type="NCBI Taxonomy" id="665079"/>
    <lineage>
        <taxon>Eukaryota</taxon>
        <taxon>Fungi</taxon>
        <taxon>Dikarya</taxon>
        <taxon>Ascomycota</taxon>
        <taxon>Pezizomycotina</taxon>
        <taxon>Leotiomycetes</taxon>
        <taxon>Helotiales</taxon>
        <taxon>Sclerotiniaceae</taxon>
        <taxon>Sclerotinia</taxon>
    </lineage>
</organism>
<dbReference type="GeneID" id="5494070"/>
<evidence type="ECO:0000313" key="2">
    <source>
        <dbReference type="Proteomes" id="UP000001312"/>
    </source>
</evidence>
<dbReference type="RefSeq" id="XP_001597146.1">
    <property type="nucleotide sequence ID" value="XM_001597096.1"/>
</dbReference>
<dbReference type="KEGG" id="ssl:SS1G_01340"/>
<proteinExistence type="predicted"/>
<gene>
    <name evidence="1" type="ORF">SS1G_01340</name>
</gene>
<name>A7E7R2_SCLS1</name>
<dbReference type="HOGENOM" id="CLU_2997826_0_0_1"/>
<keyword evidence="2" id="KW-1185">Reference proteome</keyword>
<accession>A7E7R2</accession>
<sequence>MQVDEKSEVIDDELGLENWWMCWLLGVEEKQRRIDVVYGRAAEKVRWRVGVLRWEMQ</sequence>